<keyword evidence="4" id="KW-1185">Reference proteome</keyword>
<name>A0A1H2QTL8_9GAMM</name>
<feature type="chain" id="PRO_5011547038" evidence="2">
    <location>
        <begin position="22"/>
        <end position="254"/>
    </location>
</feature>
<evidence type="ECO:0000256" key="1">
    <source>
        <dbReference type="ARBA" id="ARBA00010333"/>
    </source>
</evidence>
<dbReference type="SUPFAM" id="SSF53850">
    <property type="entry name" value="Periplasmic binding protein-like II"/>
    <property type="match status" value="1"/>
</dbReference>
<evidence type="ECO:0000256" key="2">
    <source>
        <dbReference type="SAM" id="SignalP"/>
    </source>
</evidence>
<evidence type="ECO:0000313" key="3">
    <source>
        <dbReference type="EMBL" id="SDW10513.1"/>
    </source>
</evidence>
<gene>
    <name evidence="3" type="ORF">SAMN04487960_101327</name>
</gene>
<evidence type="ECO:0000313" key="4">
    <source>
        <dbReference type="Proteomes" id="UP000199675"/>
    </source>
</evidence>
<comment type="similarity">
    <text evidence="1">Belongs to the bacterial solute-binding protein 3 family.</text>
</comment>
<dbReference type="PANTHER" id="PTHR35936">
    <property type="entry name" value="MEMBRANE-BOUND LYTIC MUREIN TRANSGLYCOSYLASE F"/>
    <property type="match status" value="1"/>
</dbReference>
<proteinExistence type="inferred from homology"/>
<dbReference type="PANTHER" id="PTHR35936:SF25">
    <property type="entry name" value="ABC TRANSPORTER SUBSTRATE-BINDING PROTEIN"/>
    <property type="match status" value="1"/>
</dbReference>
<reference evidence="3 4" key="1">
    <citation type="submission" date="2016-10" db="EMBL/GenBank/DDBJ databases">
        <authorList>
            <person name="de Groot N.N."/>
        </authorList>
    </citation>
    <scope>NUCLEOTIDE SEQUENCE [LARGE SCALE GENOMIC DNA]</scope>
    <source>
        <strain evidence="3 4">CGMCC 1.7059</strain>
    </source>
</reference>
<feature type="signal peptide" evidence="2">
    <location>
        <begin position="1"/>
        <end position="21"/>
    </location>
</feature>
<keyword evidence="2" id="KW-0732">Signal</keyword>
<accession>A0A1H2QTL8</accession>
<dbReference type="Proteomes" id="UP000199675">
    <property type="component" value="Unassembled WGS sequence"/>
</dbReference>
<sequence length="254" mass="27706">MRMLLPALLVLTVLCSATSHADTVRLTSLEWPPYSGATLAGQGSSIAVARAAFQSMGHALDVTFFPWSRTIITARTSDVFVGYLPEYDLESDQFLLSPAIGSSTVGFAERRNNPVHWESLDDLSHLTIGVVQDYTNTPELDARIRTGDISVSLAITDSQNLLKLAAGRVDLVVIDPYVLDYLRANDPMVMAVSDQLQWNAKPLGTQTLHVAFTNTSKGRAWLAIFKEGLERIDIDGIVADYVSSLPKPSGQPSR</sequence>
<protein>
    <submittedName>
        <fullName evidence="3">Polar amino acid transport system substrate-binding protein</fullName>
    </submittedName>
</protein>
<dbReference type="EMBL" id="FNNE01000001">
    <property type="protein sequence ID" value="SDW10513.1"/>
    <property type="molecule type" value="Genomic_DNA"/>
</dbReference>
<organism evidence="3 4">
    <name type="scientific">Marinobacter mobilis</name>
    <dbReference type="NCBI Taxonomy" id="488533"/>
    <lineage>
        <taxon>Bacteria</taxon>
        <taxon>Pseudomonadati</taxon>
        <taxon>Pseudomonadota</taxon>
        <taxon>Gammaproteobacteria</taxon>
        <taxon>Pseudomonadales</taxon>
        <taxon>Marinobacteraceae</taxon>
        <taxon>Marinobacter</taxon>
    </lineage>
</organism>
<dbReference type="AlphaFoldDB" id="A0A1H2QTL8"/>
<dbReference type="Gene3D" id="3.40.190.10">
    <property type="entry name" value="Periplasmic binding protein-like II"/>
    <property type="match status" value="2"/>
</dbReference>
<dbReference type="STRING" id="488533.SAMN04487960_101327"/>